<gene>
    <name evidence="1" type="ORF">S06H3_11697</name>
    <name evidence="2" type="ORF">S12H4_10467</name>
</gene>
<dbReference type="EMBL" id="BARV01005762">
    <property type="protein sequence ID" value="GAI17517.1"/>
    <property type="molecule type" value="Genomic_DNA"/>
</dbReference>
<evidence type="ECO:0000313" key="1">
    <source>
        <dbReference type="EMBL" id="GAI17517.1"/>
    </source>
</evidence>
<reference evidence="2" key="1">
    <citation type="journal article" date="2014" name="Front. Microbiol.">
        <title>High frequency of phylogenetically diverse reductive dehalogenase-homologous genes in deep subseafloor sedimentary metagenomes.</title>
        <authorList>
            <person name="Kawai M."/>
            <person name="Futagami T."/>
            <person name="Toyoda A."/>
            <person name="Takaki Y."/>
            <person name="Nishi S."/>
            <person name="Hori S."/>
            <person name="Arai W."/>
            <person name="Tsubouchi T."/>
            <person name="Morono Y."/>
            <person name="Uchiyama I."/>
            <person name="Ito T."/>
            <person name="Fujiyama A."/>
            <person name="Inagaki F."/>
            <person name="Takami H."/>
        </authorList>
    </citation>
    <scope>NUCLEOTIDE SEQUENCE</scope>
    <source>
        <strain evidence="2">Expedition CK06-06</strain>
    </source>
</reference>
<dbReference type="EMBL" id="BARW01004483">
    <property type="protein sequence ID" value="GAI63572.1"/>
    <property type="molecule type" value="Genomic_DNA"/>
</dbReference>
<organism evidence="2">
    <name type="scientific">marine sediment metagenome</name>
    <dbReference type="NCBI Taxonomy" id="412755"/>
    <lineage>
        <taxon>unclassified sequences</taxon>
        <taxon>metagenomes</taxon>
        <taxon>ecological metagenomes</taxon>
    </lineage>
</organism>
<proteinExistence type="predicted"/>
<sequence>MGISAGYIYKVRQGKRGINQKFIIGAMKVFPGYKLDDLFYLTPEGGRNEHK</sequence>
<protein>
    <recommendedName>
        <fullName evidence="3">HTH cro/C1-type domain-containing protein</fullName>
    </recommendedName>
</protein>
<evidence type="ECO:0000313" key="2">
    <source>
        <dbReference type="EMBL" id="GAI63572.1"/>
    </source>
</evidence>
<evidence type="ECO:0008006" key="3">
    <source>
        <dbReference type="Google" id="ProtNLM"/>
    </source>
</evidence>
<comment type="caution">
    <text evidence="2">The sequence shown here is derived from an EMBL/GenBank/DDBJ whole genome shotgun (WGS) entry which is preliminary data.</text>
</comment>
<dbReference type="AlphaFoldDB" id="X1Q4Z9"/>
<accession>X1Q4Z9</accession>
<name>X1Q4Z9_9ZZZZ</name>